<name>A0ABV0Z0R0_9TELE</name>
<protein>
    <submittedName>
        <fullName evidence="2">Uncharacterized protein</fullName>
    </submittedName>
</protein>
<accession>A0ABV0Z0R0</accession>
<feature type="region of interest" description="Disordered" evidence="1">
    <location>
        <begin position="86"/>
        <end position="105"/>
    </location>
</feature>
<evidence type="ECO:0000313" key="2">
    <source>
        <dbReference type="EMBL" id="MEQ2299133.1"/>
    </source>
</evidence>
<keyword evidence="3" id="KW-1185">Reference proteome</keyword>
<evidence type="ECO:0000313" key="3">
    <source>
        <dbReference type="Proteomes" id="UP001469553"/>
    </source>
</evidence>
<dbReference type="Proteomes" id="UP001469553">
    <property type="component" value="Unassembled WGS sequence"/>
</dbReference>
<gene>
    <name evidence="2" type="ORF">AMECASPLE_012352</name>
</gene>
<dbReference type="EMBL" id="JAHRIP010047797">
    <property type="protein sequence ID" value="MEQ2299133.1"/>
    <property type="molecule type" value="Genomic_DNA"/>
</dbReference>
<organism evidence="2 3">
    <name type="scientific">Ameca splendens</name>
    <dbReference type="NCBI Taxonomy" id="208324"/>
    <lineage>
        <taxon>Eukaryota</taxon>
        <taxon>Metazoa</taxon>
        <taxon>Chordata</taxon>
        <taxon>Craniata</taxon>
        <taxon>Vertebrata</taxon>
        <taxon>Euteleostomi</taxon>
        <taxon>Actinopterygii</taxon>
        <taxon>Neopterygii</taxon>
        <taxon>Teleostei</taxon>
        <taxon>Neoteleostei</taxon>
        <taxon>Acanthomorphata</taxon>
        <taxon>Ovalentaria</taxon>
        <taxon>Atherinomorphae</taxon>
        <taxon>Cyprinodontiformes</taxon>
        <taxon>Goodeidae</taxon>
        <taxon>Ameca</taxon>
    </lineage>
</organism>
<sequence>MLNKPCKAEGQYHRFYTLQVMFCANSSYCFEIIVQSVQIVISFRPFNRLFNRFLTESCRNVTPQKTRVGSSAELVRCCQLVKVPPVGSESVQGSPPRRHPGDILI</sequence>
<reference evidence="2 3" key="1">
    <citation type="submission" date="2021-06" db="EMBL/GenBank/DDBJ databases">
        <authorList>
            <person name="Palmer J.M."/>
        </authorList>
    </citation>
    <scope>NUCLEOTIDE SEQUENCE [LARGE SCALE GENOMIC DNA]</scope>
    <source>
        <strain evidence="2 3">AS_MEX2019</strain>
        <tissue evidence="2">Muscle</tissue>
    </source>
</reference>
<proteinExistence type="predicted"/>
<comment type="caution">
    <text evidence="2">The sequence shown here is derived from an EMBL/GenBank/DDBJ whole genome shotgun (WGS) entry which is preliminary data.</text>
</comment>
<evidence type="ECO:0000256" key="1">
    <source>
        <dbReference type="SAM" id="MobiDB-lite"/>
    </source>
</evidence>